<evidence type="ECO:0000256" key="7">
    <source>
        <dbReference type="ARBA" id="ARBA00023170"/>
    </source>
</evidence>
<dbReference type="Proteomes" id="UP001153954">
    <property type="component" value="Unassembled WGS sequence"/>
</dbReference>
<dbReference type="PANTHER" id="PTHR21137:SF42">
    <property type="entry name" value="ODORANT RECEPTOR 83A"/>
    <property type="match status" value="1"/>
</dbReference>
<keyword evidence="2 9" id="KW-0716">Sensory transduction</keyword>
<evidence type="ECO:0000256" key="6">
    <source>
        <dbReference type="ARBA" id="ARBA00023136"/>
    </source>
</evidence>
<evidence type="ECO:0000256" key="9">
    <source>
        <dbReference type="RuleBase" id="RU351113"/>
    </source>
</evidence>
<comment type="caution">
    <text evidence="9">Lacks conserved residue(s) required for the propagation of feature annotation.</text>
</comment>
<name>A0AAU9V184_EUPED</name>
<organism evidence="10 11">
    <name type="scientific">Euphydryas editha</name>
    <name type="common">Edith's checkerspot</name>
    <dbReference type="NCBI Taxonomy" id="104508"/>
    <lineage>
        <taxon>Eukaryota</taxon>
        <taxon>Metazoa</taxon>
        <taxon>Ecdysozoa</taxon>
        <taxon>Arthropoda</taxon>
        <taxon>Hexapoda</taxon>
        <taxon>Insecta</taxon>
        <taxon>Pterygota</taxon>
        <taxon>Neoptera</taxon>
        <taxon>Endopterygota</taxon>
        <taxon>Lepidoptera</taxon>
        <taxon>Glossata</taxon>
        <taxon>Ditrysia</taxon>
        <taxon>Papilionoidea</taxon>
        <taxon>Nymphalidae</taxon>
        <taxon>Nymphalinae</taxon>
        <taxon>Euphydryas</taxon>
    </lineage>
</organism>
<proteinExistence type="inferred from homology"/>
<evidence type="ECO:0000256" key="4">
    <source>
        <dbReference type="ARBA" id="ARBA00022725"/>
    </source>
</evidence>
<evidence type="ECO:0000313" key="10">
    <source>
        <dbReference type="EMBL" id="CAH2105695.1"/>
    </source>
</evidence>
<keyword evidence="6 9" id="KW-0472">Membrane</keyword>
<feature type="transmembrane region" description="Helical" evidence="9">
    <location>
        <begin position="85"/>
        <end position="105"/>
    </location>
</feature>
<dbReference type="Pfam" id="PF02949">
    <property type="entry name" value="7tm_6"/>
    <property type="match status" value="1"/>
</dbReference>
<keyword evidence="7 9" id="KW-0675">Receptor</keyword>
<evidence type="ECO:0000313" key="11">
    <source>
        <dbReference type="Proteomes" id="UP001153954"/>
    </source>
</evidence>
<dbReference type="InterPro" id="IPR004117">
    <property type="entry name" value="7tm6_olfct_rcpt"/>
</dbReference>
<evidence type="ECO:0000256" key="8">
    <source>
        <dbReference type="ARBA" id="ARBA00023224"/>
    </source>
</evidence>
<keyword evidence="5 9" id="KW-1133">Transmembrane helix</keyword>
<dbReference type="AlphaFoldDB" id="A0AAU9V184"/>
<sequence length="432" mass="49638">MLFSKEVTDEEYEEFATGIIDPQIFHARFFVLLKCFQVLDGPIPKWTHMTKIFMALCAIIAQILLSLSIYHGINNFDISFITEAGTYFFVMSYKLLILSCTKFNIANYHSLQRSMKEDFLYVCNKGGKYRKSFFYNQIQTRKICKLAMIFTGGIAVCMVAFAVFALIFYLATNSAGEGKRPLLFPFWAFDTDFGLTPTYEIAFTFSNTCVIAYAFNYIFMIVTQIIWIREIVAKADIIILCIQDLMDGIHPTNDKKEKDYFGILIKTRMKEIIKHHHSMNTQVLFIHLNRYSFCNLIEHYAGVYKKLLLFEQKICAPVVCLSAYSATEKFETGEFNAILIILCIGAVTLIFVPSYLCTLLSVKISSICYACWDIPFWNASPMIRPYLVLIMQRSLMPLPLTAPGFEEVSVQTFSNKMASAYSFFNMLRQANI</sequence>
<reference evidence="10" key="1">
    <citation type="submission" date="2022-03" db="EMBL/GenBank/DDBJ databases">
        <authorList>
            <person name="Tunstrom K."/>
        </authorList>
    </citation>
    <scope>NUCLEOTIDE SEQUENCE</scope>
</reference>
<keyword evidence="11" id="KW-1185">Reference proteome</keyword>
<feature type="transmembrane region" description="Helical" evidence="9">
    <location>
        <begin position="52"/>
        <end position="73"/>
    </location>
</feature>
<dbReference type="GO" id="GO:0007165">
    <property type="term" value="P:signal transduction"/>
    <property type="evidence" value="ECO:0007669"/>
    <property type="project" value="UniProtKB-KW"/>
</dbReference>
<comment type="similarity">
    <text evidence="9">Belongs to the insect chemoreceptor superfamily. Heteromeric odorant receptor channel (TC 1.A.69) family.</text>
</comment>
<evidence type="ECO:0000256" key="1">
    <source>
        <dbReference type="ARBA" id="ARBA00004141"/>
    </source>
</evidence>
<dbReference type="GO" id="GO:0005886">
    <property type="term" value="C:plasma membrane"/>
    <property type="evidence" value="ECO:0007669"/>
    <property type="project" value="UniProtKB-SubCell"/>
</dbReference>
<comment type="subcellular location">
    <subcellularLocation>
        <location evidence="9">Cell membrane</location>
        <topology evidence="9">Multi-pass membrane protein</topology>
    </subcellularLocation>
    <subcellularLocation>
        <location evidence="1">Membrane</location>
        <topology evidence="1">Multi-pass membrane protein</topology>
    </subcellularLocation>
</comment>
<protein>
    <recommendedName>
        <fullName evidence="9">Odorant receptor</fullName>
    </recommendedName>
</protein>
<dbReference type="GO" id="GO:0005549">
    <property type="term" value="F:odorant binding"/>
    <property type="evidence" value="ECO:0007669"/>
    <property type="project" value="InterPro"/>
</dbReference>
<dbReference type="GO" id="GO:0004984">
    <property type="term" value="F:olfactory receptor activity"/>
    <property type="evidence" value="ECO:0007669"/>
    <property type="project" value="InterPro"/>
</dbReference>
<dbReference type="PANTHER" id="PTHR21137">
    <property type="entry name" value="ODORANT RECEPTOR"/>
    <property type="match status" value="1"/>
</dbReference>
<evidence type="ECO:0000256" key="5">
    <source>
        <dbReference type="ARBA" id="ARBA00022989"/>
    </source>
</evidence>
<keyword evidence="8 9" id="KW-0807">Transducer</keyword>
<evidence type="ECO:0000256" key="3">
    <source>
        <dbReference type="ARBA" id="ARBA00022692"/>
    </source>
</evidence>
<keyword evidence="3 9" id="KW-0812">Transmembrane</keyword>
<comment type="caution">
    <text evidence="10">The sequence shown here is derived from an EMBL/GenBank/DDBJ whole genome shotgun (WGS) entry which is preliminary data.</text>
</comment>
<feature type="transmembrane region" description="Helical" evidence="9">
    <location>
        <begin position="201"/>
        <end position="228"/>
    </location>
</feature>
<evidence type="ECO:0000256" key="2">
    <source>
        <dbReference type="ARBA" id="ARBA00022606"/>
    </source>
</evidence>
<feature type="transmembrane region" description="Helical" evidence="9">
    <location>
        <begin position="335"/>
        <end position="356"/>
    </location>
</feature>
<accession>A0AAU9V184</accession>
<gene>
    <name evidence="10" type="ORF">EEDITHA_LOCUS19923</name>
</gene>
<feature type="transmembrane region" description="Helical" evidence="9">
    <location>
        <begin position="146"/>
        <end position="171"/>
    </location>
</feature>
<dbReference type="EMBL" id="CAKOGL010000028">
    <property type="protein sequence ID" value="CAH2105695.1"/>
    <property type="molecule type" value="Genomic_DNA"/>
</dbReference>
<keyword evidence="4 9" id="KW-0552">Olfaction</keyword>